<name>A0AAV1NVU7_SCOSC</name>
<evidence type="ECO:0000256" key="4">
    <source>
        <dbReference type="ARBA" id="ARBA00023163"/>
    </source>
</evidence>
<keyword evidence="9" id="KW-1185">Reference proteome</keyword>
<dbReference type="Gene3D" id="1.20.5.170">
    <property type="match status" value="1"/>
</dbReference>
<dbReference type="PROSITE" id="PS00036">
    <property type="entry name" value="BZIP_BASIC"/>
    <property type="match status" value="1"/>
</dbReference>
<dbReference type="InterPro" id="IPR047106">
    <property type="entry name" value="NFIL3-like_bZIP"/>
</dbReference>
<dbReference type="GO" id="GO:0003677">
    <property type="term" value="F:DNA binding"/>
    <property type="evidence" value="ECO:0007669"/>
    <property type="project" value="UniProtKB-KW"/>
</dbReference>
<feature type="compositionally biased region" description="Polar residues" evidence="6">
    <location>
        <begin position="299"/>
        <end position="311"/>
    </location>
</feature>
<evidence type="ECO:0000256" key="1">
    <source>
        <dbReference type="ARBA" id="ARBA00006079"/>
    </source>
</evidence>
<keyword evidence="4" id="KW-0804">Transcription</keyword>
<feature type="compositionally biased region" description="Polar residues" evidence="6">
    <location>
        <begin position="215"/>
        <end position="235"/>
    </location>
</feature>
<gene>
    <name evidence="8" type="ORF">FSCOSCO3_A036745</name>
</gene>
<evidence type="ECO:0000256" key="2">
    <source>
        <dbReference type="ARBA" id="ARBA00023015"/>
    </source>
</evidence>
<evidence type="ECO:0000313" key="9">
    <source>
        <dbReference type="Proteomes" id="UP001314229"/>
    </source>
</evidence>
<dbReference type="SUPFAM" id="SSF57959">
    <property type="entry name" value="Leucine zipper domain"/>
    <property type="match status" value="1"/>
</dbReference>
<evidence type="ECO:0000256" key="6">
    <source>
        <dbReference type="SAM" id="MobiDB-lite"/>
    </source>
</evidence>
<dbReference type="FunFam" id="1.20.5.170:FF:000025">
    <property type="entry name" value="nuclear factor interleukin-3-regulated protein-like"/>
    <property type="match status" value="1"/>
</dbReference>
<organism evidence="8 9">
    <name type="scientific">Scomber scombrus</name>
    <name type="common">Atlantic mackerel</name>
    <name type="synonym">Scomber vernalis</name>
    <dbReference type="NCBI Taxonomy" id="13677"/>
    <lineage>
        <taxon>Eukaryota</taxon>
        <taxon>Metazoa</taxon>
        <taxon>Chordata</taxon>
        <taxon>Craniata</taxon>
        <taxon>Vertebrata</taxon>
        <taxon>Euteleostomi</taxon>
        <taxon>Actinopterygii</taxon>
        <taxon>Neopterygii</taxon>
        <taxon>Teleostei</taxon>
        <taxon>Neoteleostei</taxon>
        <taxon>Acanthomorphata</taxon>
        <taxon>Pelagiaria</taxon>
        <taxon>Scombriformes</taxon>
        <taxon>Scombridae</taxon>
        <taxon>Scomber</taxon>
    </lineage>
</organism>
<keyword evidence="5" id="KW-0539">Nucleus</keyword>
<dbReference type="InterPro" id="IPR004827">
    <property type="entry name" value="bZIP"/>
</dbReference>
<evidence type="ECO:0000256" key="5">
    <source>
        <dbReference type="ARBA" id="ARBA00023242"/>
    </source>
</evidence>
<dbReference type="PROSITE" id="PS50217">
    <property type="entry name" value="BZIP"/>
    <property type="match status" value="1"/>
</dbReference>
<dbReference type="PANTHER" id="PTHR15284:SF6">
    <property type="entry name" value="HYPOTHETICAL LOC799271-RELATED"/>
    <property type="match status" value="1"/>
</dbReference>
<protein>
    <submittedName>
        <fullName evidence="8">Nuclear factor interleukin-3-regulated protein-like</fullName>
    </submittedName>
</protein>
<dbReference type="CDD" id="cd14694">
    <property type="entry name" value="bZIP_NFIL3"/>
    <property type="match status" value="1"/>
</dbReference>
<dbReference type="InterPro" id="IPR047229">
    <property type="entry name" value="NFIL3-like"/>
</dbReference>
<sequence>MTGQTVGGVIQDLMAVEGLEFRPLGVAGSFTGEAVSILSSTGQLARTLLGHTFALKRKENLANGENKVGSSCDDDNGNNMRRKREFIPNEKKDEGYWDKRKKNNEAAKRSREKRRANDMVLERRILGLLEENARLRAELLALKFRFGLVKDPSDMSILPLSAPFCSHPTPSTTQYYQHHTDGPSYLNAQHSSSTHHFHPPQEGAIYGPRGAGPLSSRSVSEDSGTSCTSCSSNMGSPVFCDETLSDRGGPSPKELVEEQQGYDSHLCPLEVNESQYVNRQDSPEGLRSLPHKLRFKAPSGSSDAGEVSQSTDSRHSGPPVATVGPNIQVKNHQQAGWDSRVESQGVWSREEACGELGQRYQSPSFGCYNSTSLQTSRDTKHPTQDVNLWSQISCLSQEVAQLKKLFSQQVLSKIV</sequence>
<feature type="compositionally biased region" description="Basic and acidic residues" evidence="6">
    <location>
        <begin position="85"/>
        <end position="114"/>
    </location>
</feature>
<dbReference type="GO" id="GO:0005634">
    <property type="term" value="C:nucleus"/>
    <property type="evidence" value="ECO:0007669"/>
    <property type="project" value="TreeGrafter"/>
</dbReference>
<feature type="domain" description="BZIP" evidence="7">
    <location>
        <begin position="93"/>
        <end position="143"/>
    </location>
</feature>
<dbReference type="Proteomes" id="UP001314229">
    <property type="component" value="Unassembled WGS sequence"/>
</dbReference>
<evidence type="ECO:0000256" key="3">
    <source>
        <dbReference type="ARBA" id="ARBA00023125"/>
    </source>
</evidence>
<dbReference type="InterPro" id="IPR046347">
    <property type="entry name" value="bZIP_sf"/>
</dbReference>
<dbReference type="GO" id="GO:0007623">
    <property type="term" value="P:circadian rhythm"/>
    <property type="evidence" value="ECO:0007669"/>
    <property type="project" value="TreeGrafter"/>
</dbReference>
<dbReference type="PANTHER" id="PTHR15284">
    <property type="entry name" value="NUCLEAR FACTOR INTERLEUKIN-3-REGULATED PROTEIN"/>
    <property type="match status" value="1"/>
</dbReference>
<evidence type="ECO:0000313" key="8">
    <source>
        <dbReference type="EMBL" id="CAK6962909.1"/>
    </source>
</evidence>
<dbReference type="Pfam" id="PF07716">
    <property type="entry name" value="bZIP_2"/>
    <property type="match status" value="1"/>
</dbReference>
<evidence type="ECO:0000259" key="7">
    <source>
        <dbReference type="PROSITE" id="PS50217"/>
    </source>
</evidence>
<dbReference type="EMBL" id="CAWUFR010000061">
    <property type="protein sequence ID" value="CAK6962909.1"/>
    <property type="molecule type" value="Genomic_DNA"/>
</dbReference>
<keyword evidence="3" id="KW-0238">DNA-binding</keyword>
<dbReference type="AlphaFoldDB" id="A0AAV1NVU7"/>
<reference evidence="8 9" key="1">
    <citation type="submission" date="2024-01" db="EMBL/GenBank/DDBJ databases">
        <authorList>
            <person name="Alioto T."/>
            <person name="Alioto T."/>
            <person name="Gomez Garrido J."/>
        </authorList>
    </citation>
    <scope>NUCLEOTIDE SEQUENCE [LARGE SCALE GENOMIC DNA]</scope>
</reference>
<keyword evidence="2" id="KW-0805">Transcription regulation</keyword>
<comment type="caution">
    <text evidence="8">The sequence shown here is derived from an EMBL/GenBank/DDBJ whole genome shotgun (WGS) entry which is preliminary data.</text>
</comment>
<proteinExistence type="inferred from homology"/>
<dbReference type="SMART" id="SM00338">
    <property type="entry name" value="BRLZ"/>
    <property type="match status" value="1"/>
</dbReference>
<feature type="region of interest" description="Disordered" evidence="6">
    <location>
        <begin position="189"/>
        <end position="261"/>
    </location>
</feature>
<feature type="region of interest" description="Disordered" evidence="6">
    <location>
        <begin position="64"/>
        <end position="114"/>
    </location>
</feature>
<feature type="region of interest" description="Disordered" evidence="6">
    <location>
        <begin position="294"/>
        <end position="325"/>
    </location>
</feature>
<comment type="similarity">
    <text evidence="1">Belongs to the bZIP family. NFIL3 subfamily.</text>
</comment>
<dbReference type="GO" id="GO:0003700">
    <property type="term" value="F:DNA-binding transcription factor activity"/>
    <property type="evidence" value="ECO:0007669"/>
    <property type="project" value="InterPro"/>
</dbReference>
<accession>A0AAV1NVU7</accession>